<reference evidence="1" key="1">
    <citation type="submission" date="2022-10" db="EMBL/GenBank/DDBJ databases">
        <title>Whole genome sequencing of three plant growth promoting bacteria isolated from Vachellia tortilis subsp. raddiana in Morocco.</title>
        <authorList>
            <person name="Hnini M."/>
            <person name="Zouagui R."/>
            <person name="Zouagui H."/>
            <person name="Chemao Elfihri M.-W."/>
            <person name="Ibrahimi A."/>
            <person name="Sbabou L."/>
            <person name="Aurag J."/>
        </authorList>
    </citation>
    <scope>NUCLEOTIDE SEQUENCE</scope>
    <source>
        <strain evidence="1">LMR678</strain>
    </source>
</reference>
<evidence type="ECO:0000313" key="2">
    <source>
        <dbReference type="Proteomes" id="UP001079430"/>
    </source>
</evidence>
<dbReference type="EMBL" id="JAPVOI010000005">
    <property type="protein sequence ID" value="MCZ4093710.1"/>
    <property type="molecule type" value="Genomic_DNA"/>
</dbReference>
<dbReference type="Proteomes" id="UP001079430">
    <property type="component" value="Unassembled WGS sequence"/>
</dbReference>
<accession>A0ABT4KNZ5</accession>
<evidence type="ECO:0000313" key="1">
    <source>
        <dbReference type="EMBL" id="MCZ4093710.1"/>
    </source>
</evidence>
<sequence>MFDRVPSASWCITTAPHVDLAALGALATLLRDTGTPSQSQEMGAALGYPRRESGNVHAAPQPTTYQFDLFSNLNDAETVQTPQWQALPAETRRSVTKLIVRLILDHVDGDRSPGQEEVRRDA</sequence>
<organism evidence="1 2">
    <name type="scientific">Sinorhizobium psoraleae</name>
    <dbReference type="NCBI Taxonomy" id="520838"/>
    <lineage>
        <taxon>Bacteria</taxon>
        <taxon>Pseudomonadati</taxon>
        <taxon>Pseudomonadota</taxon>
        <taxon>Alphaproteobacteria</taxon>
        <taxon>Hyphomicrobiales</taxon>
        <taxon>Rhizobiaceae</taxon>
        <taxon>Sinorhizobium/Ensifer group</taxon>
        <taxon>Sinorhizobium</taxon>
    </lineage>
</organism>
<name>A0ABT4KNZ5_9HYPH</name>
<keyword evidence="2" id="KW-1185">Reference proteome</keyword>
<protein>
    <submittedName>
        <fullName evidence="1">Uncharacterized protein</fullName>
    </submittedName>
</protein>
<comment type="caution">
    <text evidence="1">The sequence shown here is derived from an EMBL/GenBank/DDBJ whole genome shotgun (WGS) entry which is preliminary data.</text>
</comment>
<dbReference type="RefSeq" id="WP_269285517.1">
    <property type="nucleotide sequence ID" value="NZ_JAPVOI010000005.1"/>
</dbReference>
<gene>
    <name evidence="1" type="ORF">O3W52_28485</name>
</gene>
<proteinExistence type="predicted"/>